<dbReference type="Pfam" id="PF07715">
    <property type="entry name" value="Plug"/>
    <property type="match status" value="1"/>
</dbReference>
<keyword evidence="4 8" id="KW-0812">Transmembrane</keyword>
<evidence type="ECO:0000256" key="3">
    <source>
        <dbReference type="ARBA" id="ARBA00022452"/>
    </source>
</evidence>
<organism evidence="12 13">
    <name type="scientific">Pedobacter psychrophilus</name>
    <dbReference type="NCBI Taxonomy" id="1826909"/>
    <lineage>
        <taxon>Bacteria</taxon>
        <taxon>Pseudomonadati</taxon>
        <taxon>Bacteroidota</taxon>
        <taxon>Sphingobacteriia</taxon>
        <taxon>Sphingobacteriales</taxon>
        <taxon>Sphingobacteriaceae</taxon>
        <taxon>Pedobacter</taxon>
    </lineage>
</organism>
<evidence type="ECO:0000256" key="8">
    <source>
        <dbReference type="PROSITE-ProRule" id="PRU01360"/>
    </source>
</evidence>
<dbReference type="EMBL" id="LWHJ01000011">
    <property type="protein sequence ID" value="OAQ42013.1"/>
    <property type="molecule type" value="Genomic_DNA"/>
</dbReference>
<dbReference type="InterPro" id="IPR036942">
    <property type="entry name" value="Beta-barrel_TonB_sf"/>
</dbReference>
<comment type="caution">
    <text evidence="12">The sequence shown here is derived from an EMBL/GenBank/DDBJ whole genome shotgun (WGS) entry which is preliminary data.</text>
</comment>
<comment type="subcellular location">
    <subcellularLocation>
        <location evidence="1 8">Cell outer membrane</location>
        <topology evidence="1 8">Multi-pass membrane protein</topology>
    </subcellularLocation>
</comment>
<dbReference type="SUPFAM" id="SSF49464">
    <property type="entry name" value="Carboxypeptidase regulatory domain-like"/>
    <property type="match status" value="1"/>
</dbReference>
<feature type="domain" description="TonB-dependent receptor plug" evidence="11">
    <location>
        <begin position="199"/>
        <end position="306"/>
    </location>
</feature>
<evidence type="ECO:0000256" key="1">
    <source>
        <dbReference type="ARBA" id="ARBA00004571"/>
    </source>
</evidence>
<keyword evidence="3 8" id="KW-1134">Transmembrane beta strand</keyword>
<dbReference type="InterPro" id="IPR012910">
    <property type="entry name" value="Plug_dom"/>
</dbReference>
<dbReference type="NCBIfam" id="TIGR04057">
    <property type="entry name" value="SusC_RagA_signa"/>
    <property type="match status" value="1"/>
</dbReference>
<keyword evidence="2 8" id="KW-0813">Transport</keyword>
<dbReference type="AlphaFoldDB" id="A0A179DNC4"/>
<evidence type="ECO:0000256" key="7">
    <source>
        <dbReference type="ARBA" id="ARBA00023237"/>
    </source>
</evidence>
<dbReference type="Pfam" id="PF00593">
    <property type="entry name" value="TonB_dep_Rec_b-barrel"/>
    <property type="match status" value="1"/>
</dbReference>
<protein>
    <submittedName>
        <fullName evidence="12">SusC/RagA family TonB-linked outer membrane protein</fullName>
    </submittedName>
</protein>
<dbReference type="STRING" id="1826909.A5893_02530"/>
<evidence type="ECO:0000256" key="9">
    <source>
        <dbReference type="RuleBase" id="RU003357"/>
    </source>
</evidence>
<evidence type="ECO:0000259" key="11">
    <source>
        <dbReference type="Pfam" id="PF07715"/>
    </source>
</evidence>
<dbReference type="Gene3D" id="2.40.170.20">
    <property type="entry name" value="TonB-dependent receptor, beta-barrel domain"/>
    <property type="match status" value="1"/>
</dbReference>
<dbReference type="Pfam" id="PF13715">
    <property type="entry name" value="CarbopepD_reg_2"/>
    <property type="match status" value="1"/>
</dbReference>
<evidence type="ECO:0000313" key="12">
    <source>
        <dbReference type="EMBL" id="OAQ42013.1"/>
    </source>
</evidence>
<dbReference type="InterPro" id="IPR037066">
    <property type="entry name" value="Plug_dom_sf"/>
</dbReference>
<sequence>MFSSYAKSSIAQNILDKKITINVTNVTVQNVIELIKKQTDINFSYSNNFLLSKKLVSYNIKSKTVGNFLTEDLSKNEVDFKVINNQIVLFSGNEIADEKNLSNTKKAIPISGYVYDSDGLPLPGVSISEKGKTNATSTNLDGFFTLNVSDENAVILISSIGFIAKETKVGNQKSFKLTLESSINSLQDVVVIGYGTTKKITSTGAISTITTKELVQSPAANISNSLVGRLPGLFASQAGGEPGNDQSKLRIRGVGTFTGNTDPLVLVDGVENSNFNNIDPNEIESLTILKDASSTAVYGIRGANGVIIITTKQGKLGKPRISYSYNLASNSFTALRAGLNSADYARAFNIARSLDNFVSGSNLGPLYSPEDIAKFESGEDPIFFPNTNWYDVVLKKASSQSQHNVNISGGQEKVKYFISAGLFNQEGLFRDFSFITKDFDPNTTYKRYNFRSNFNFDVSKDLKITVNISSQTENRRSAFSNFTTSRIIGEIGRAAPVTGPGFVGDKIVTPVVGDNNPIAAILGDGGAGGLRRDYRNNLSGLLRFDYKLDAITKGLGTYGQLSHQTFNSQDIINQRTQLIYQAVKSPTGPVFIPNGTETSFAFRQQGTNTRSSFGQFGINYNRSFGKHNVTGLILYDQQKIFDPALAFAIPSGVQSIAGRVTYNFKQKYLAEFNGAYNGTENFIIGKRFGFFPSGSIGWVPTEEAFFPKNDIISFLKIRATYGITGNDDIGGARFLYNPTSYTFTGNNNYYFGNALTNYNGVTGIREGRTGNPSLTWEEKKSSNLGLEAYLFKEKINLTVDLFRETRNNILATPNTFPSLVGFIQPAANLGKMRNEGLEVQLGYTDKAGEFGYRVSGNLSFARNKILFQDEVARTFSYQNRTGQRFGQYYGLLTDGLFNTWDEVNADSRPVYEGNNRIQPGDIRYRDINGDGFINDDDAVPIGYSNIPEITYGISLGTTFKGFDLSILFQGVGNVSLNYTNYQRSPGFGGAPIAGTASYLIESWSPERYAAGLPISFPRWNVTGSPNYKGSDFFTVNASYLRLKNAEIGYTFSNKILGKVGMKNLRIFFNANNLITWSNVYDGIDPENLPSNNTSEEPYPLVRTINGGLTVNF</sequence>
<keyword evidence="6 8" id="KW-0472">Membrane</keyword>
<accession>A0A179DNC4</accession>
<evidence type="ECO:0000259" key="10">
    <source>
        <dbReference type="Pfam" id="PF00593"/>
    </source>
</evidence>
<evidence type="ECO:0000313" key="13">
    <source>
        <dbReference type="Proteomes" id="UP000078459"/>
    </source>
</evidence>
<dbReference type="NCBIfam" id="TIGR04056">
    <property type="entry name" value="OMP_RagA_SusC"/>
    <property type="match status" value="1"/>
</dbReference>
<reference evidence="12 13" key="2">
    <citation type="submission" date="2016-06" db="EMBL/GenBank/DDBJ databases">
        <title>Pedobacter psychrophilus sp. nov., isolated from Antarctic fragmentary rock.</title>
        <authorList>
            <person name="Svec P."/>
        </authorList>
    </citation>
    <scope>NUCLEOTIDE SEQUENCE [LARGE SCALE GENOMIC DNA]</scope>
    <source>
        <strain evidence="12 13">CCM 8644</strain>
    </source>
</reference>
<dbReference type="InterPro" id="IPR039426">
    <property type="entry name" value="TonB-dep_rcpt-like"/>
</dbReference>
<dbReference type="InterPro" id="IPR000531">
    <property type="entry name" value="Beta-barrel_TonB"/>
</dbReference>
<name>A0A179DNC4_9SPHI</name>
<dbReference type="GO" id="GO:0009279">
    <property type="term" value="C:cell outer membrane"/>
    <property type="evidence" value="ECO:0007669"/>
    <property type="project" value="UniProtKB-SubCell"/>
</dbReference>
<evidence type="ECO:0000256" key="4">
    <source>
        <dbReference type="ARBA" id="ARBA00022692"/>
    </source>
</evidence>
<dbReference type="InterPro" id="IPR023996">
    <property type="entry name" value="TonB-dep_OMP_SusC/RagA"/>
</dbReference>
<comment type="similarity">
    <text evidence="8 9">Belongs to the TonB-dependent receptor family.</text>
</comment>
<keyword evidence="5 9" id="KW-0798">TonB box</keyword>
<feature type="domain" description="TonB-dependent receptor-like beta-barrel" evidence="10">
    <location>
        <begin position="427"/>
        <end position="1073"/>
    </location>
</feature>
<dbReference type="InterPro" id="IPR023997">
    <property type="entry name" value="TonB-dep_OMP_SusC/RagA_CS"/>
</dbReference>
<dbReference type="Gene3D" id="2.170.130.10">
    <property type="entry name" value="TonB-dependent receptor, plug domain"/>
    <property type="match status" value="1"/>
</dbReference>
<keyword evidence="13" id="KW-1185">Reference proteome</keyword>
<keyword evidence="7 8" id="KW-0998">Cell outer membrane</keyword>
<evidence type="ECO:0000256" key="5">
    <source>
        <dbReference type="ARBA" id="ARBA00023077"/>
    </source>
</evidence>
<evidence type="ECO:0000256" key="2">
    <source>
        <dbReference type="ARBA" id="ARBA00022448"/>
    </source>
</evidence>
<evidence type="ECO:0000256" key="6">
    <source>
        <dbReference type="ARBA" id="ARBA00023136"/>
    </source>
</evidence>
<dbReference type="SUPFAM" id="SSF56935">
    <property type="entry name" value="Porins"/>
    <property type="match status" value="1"/>
</dbReference>
<dbReference type="InterPro" id="IPR008969">
    <property type="entry name" value="CarboxyPept-like_regulatory"/>
</dbReference>
<proteinExistence type="inferred from homology"/>
<dbReference type="FunFam" id="2.170.130.10:FF:000003">
    <property type="entry name" value="SusC/RagA family TonB-linked outer membrane protein"/>
    <property type="match status" value="1"/>
</dbReference>
<reference evidence="12 13" key="1">
    <citation type="submission" date="2016-04" db="EMBL/GenBank/DDBJ databases">
        <authorList>
            <person name="Evans L.H."/>
            <person name="Alamgir A."/>
            <person name="Owens N."/>
            <person name="Weber N.D."/>
            <person name="Virtaneva K."/>
            <person name="Barbian K."/>
            <person name="Babar A."/>
            <person name="Rosenke K."/>
        </authorList>
    </citation>
    <scope>NUCLEOTIDE SEQUENCE [LARGE SCALE GENOMIC DNA]</scope>
    <source>
        <strain evidence="12 13">CCM 8644</strain>
    </source>
</reference>
<dbReference type="Gene3D" id="2.60.40.1120">
    <property type="entry name" value="Carboxypeptidase-like, regulatory domain"/>
    <property type="match status" value="1"/>
</dbReference>
<dbReference type="Proteomes" id="UP000078459">
    <property type="component" value="Unassembled WGS sequence"/>
</dbReference>
<gene>
    <name evidence="12" type="ORF">A5893_02530</name>
</gene>
<dbReference type="PROSITE" id="PS52016">
    <property type="entry name" value="TONB_DEPENDENT_REC_3"/>
    <property type="match status" value="1"/>
</dbReference>